<dbReference type="Proteomes" id="UP000219546">
    <property type="component" value="Unassembled WGS sequence"/>
</dbReference>
<keyword evidence="8" id="KW-1185">Reference proteome</keyword>
<accession>A0A285CT47</accession>
<dbReference type="PIRSF" id="PIRSF038958">
    <property type="entry name" value="PG_synth_SpoVB"/>
    <property type="match status" value="1"/>
</dbReference>
<evidence type="ECO:0000256" key="1">
    <source>
        <dbReference type="ARBA" id="ARBA00004651"/>
    </source>
</evidence>
<feature type="transmembrane region" description="Helical" evidence="6">
    <location>
        <begin position="113"/>
        <end position="137"/>
    </location>
</feature>
<feature type="transmembrane region" description="Helical" evidence="6">
    <location>
        <begin position="311"/>
        <end position="330"/>
    </location>
</feature>
<name>A0A285CT47_9BACI</name>
<evidence type="ECO:0000313" key="8">
    <source>
        <dbReference type="Proteomes" id="UP000219546"/>
    </source>
</evidence>
<feature type="transmembrane region" description="Helical" evidence="6">
    <location>
        <begin position="350"/>
        <end position="373"/>
    </location>
</feature>
<evidence type="ECO:0000256" key="2">
    <source>
        <dbReference type="ARBA" id="ARBA00022475"/>
    </source>
</evidence>
<feature type="transmembrane region" description="Helical" evidence="6">
    <location>
        <begin position="85"/>
        <end position="107"/>
    </location>
</feature>
<evidence type="ECO:0000256" key="4">
    <source>
        <dbReference type="ARBA" id="ARBA00022989"/>
    </source>
</evidence>
<comment type="subcellular location">
    <subcellularLocation>
        <location evidence="1">Cell membrane</location>
        <topology evidence="1">Multi-pass membrane protein</topology>
    </subcellularLocation>
</comment>
<feature type="transmembrane region" description="Helical" evidence="6">
    <location>
        <begin position="404"/>
        <end position="425"/>
    </location>
</feature>
<dbReference type="PANTHER" id="PTHR30250:SF24">
    <property type="entry name" value="STAGE V SPORULATION PROTEIN B"/>
    <property type="match status" value="1"/>
</dbReference>
<dbReference type="CDD" id="cd13124">
    <property type="entry name" value="MATE_SpoVB_like"/>
    <property type="match status" value="1"/>
</dbReference>
<feature type="transmembrane region" description="Helical" evidence="6">
    <location>
        <begin position="172"/>
        <end position="198"/>
    </location>
</feature>
<evidence type="ECO:0000256" key="3">
    <source>
        <dbReference type="ARBA" id="ARBA00022692"/>
    </source>
</evidence>
<gene>
    <name evidence="7" type="ORF">SAMN05877753_104198</name>
</gene>
<dbReference type="InterPro" id="IPR002797">
    <property type="entry name" value="Polysacc_synth"/>
</dbReference>
<keyword evidence="2" id="KW-1003">Cell membrane</keyword>
<dbReference type="AlphaFoldDB" id="A0A285CT47"/>
<keyword evidence="5 6" id="KW-0472">Membrane</keyword>
<dbReference type="Pfam" id="PF01943">
    <property type="entry name" value="Polysacc_synt"/>
    <property type="match status" value="1"/>
</dbReference>
<evidence type="ECO:0000256" key="5">
    <source>
        <dbReference type="ARBA" id="ARBA00023136"/>
    </source>
</evidence>
<dbReference type="InterPro" id="IPR050833">
    <property type="entry name" value="Poly_Biosynth_Transport"/>
</dbReference>
<dbReference type="GO" id="GO:0005886">
    <property type="term" value="C:plasma membrane"/>
    <property type="evidence" value="ECO:0007669"/>
    <property type="project" value="UniProtKB-SubCell"/>
</dbReference>
<reference evidence="7 8" key="1">
    <citation type="submission" date="2017-08" db="EMBL/GenBank/DDBJ databases">
        <authorList>
            <person name="de Groot N.N."/>
        </authorList>
    </citation>
    <scope>NUCLEOTIDE SEQUENCE [LARGE SCALE GENOMIC DNA]</scope>
    <source>
        <strain evidence="7 8">JC228</strain>
    </source>
</reference>
<feature type="transmembrane region" description="Helical" evidence="6">
    <location>
        <begin position="149"/>
        <end position="166"/>
    </location>
</feature>
<feature type="transmembrane region" description="Helical" evidence="6">
    <location>
        <begin position="219"/>
        <end position="245"/>
    </location>
</feature>
<dbReference type="PANTHER" id="PTHR30250">
    <property type="entry name" value="PST FAMILY PREDICTED COLANIC ACID TRANSPORTER"/>
    <property type="match status" value="1"/>
</dbReference>
<protein>
    <submittedName>
        <fullName evidence="7">Stage V sporulation protein B</fullName>
    </submittedName>
</protein>
<keyword evidence="3 6" id="KW-0812">Transmembrane</keyword>
<evidence type="ECO:0000313" key="7">
    <source>
        <dbReference type="EMBL" id="SNX70595.1"/>
    </source>
</evidence>
<organism evidence="7 8">
    <name type="scientific">Bacillus oleivorans</name>
    <dbReference type="NCBI Taxonomy" id="1448271"/>
    <lineage>
        <taxon>Bacteria</taxon>
        <taxon>Bacillati</taxon>
        <taxon>Bacillota</taxon>
        <taxon>Bacilli</taxon>
        <taxon>Bacillales</taxon>
        <taxon>Bacillaceae</taxon>
        <taxon>Bacillus</taxon>
    </lineage>
</organism>
<keyword evidence="4 6" id="KW-1133">Transmembrane helix</keyword>
<feature type="transmembrane region" description="Helical" evidence="6">
    <location>
        <begin position="380"/>
        <end position="398"/>
    </location>
</feature>
<feature type="transmembrane region" description="Helical" evidence="6">
    <location>
        <begin position="40"/>
        <end position="64"/>
    </location>
</feature>
<sequence>MRTFFKGTLLLVVAAFIGECIEFIINMVLAKELGEEGMGLYMSILPSIFLIVILASLELPIAISKFAAEQEERFHRSMLKHATRLTIIFTIGMLILVSLILPFIPVFDEYHPLVRWVVIILIPVISFTSITRGYFMGTHRMGKIAFSNFLRRFVQLLLLVFIYRLFDFEIETSILIALCTIVVSDIVVLGYLGLTYIIQLKELNRKPRSFIDKKMVHQNLLSVSLPTTGLRIFHAVAHAVQPFLIKTALVTAGLTPNMANEQFGLLAGVALTIGFFPAFIAHSLLIVLIPTVSKAYADKDFRMLQNLLQKVFRFTCLYGIPAVFVFYLFAEPLTQLFFDSNSATLYLQILWPYFLVHFFIIPMQAFLIGLGLVKEAFYHQIWSTLISFVLMFALGSFKPLQMEGIIIGMNTGAVLIALMHYLVICRTIRISIWSRSPVKEVFKV</sequence>
<dbReference type="EMBL" id="OAOP01000004">
    <property type="protein sequence ID" value="SNX70595.1"/>
    <property type="molecule type" value="Genomic_DNA"/>
</dbReference>
<dbReference type="InterPro" id="IPR024923">
    <property type="entry name" value="PG_synth_SpoVB"/>
</dbReference>
<proteinExistence type="predicted"/>
<dbReference type="OrthoDB" id="9775950at2"/>
<dbReference type="RefSeq" id="WP_097158597.1">
    <property type="nucleotide sequence ID" value="NZ_JBEPMQ010000006.1"/>
</dbReference>
<evidence type="ECO:0000256" key="6">
    <source>
        <dbReference type="SAM" id="Phobius"/>
    </source>
</evidence>
<feature type="transmembrane region" description="Helical" evidence="6">
    <location>
        <begin position="265"/>
        <end position="290"/>
    </location>
</feature>